<dbReference type="RefSeq" id="WP_089023418.1">
    <property type="nucleotide sequence ID" value="NZ_NIQC01000010.1"/>
</dbReference>
<keyword evidence="2" id="KW-1185">Reference proteome</keyword>
<name>A0A226BY52_9FIRM</name>
<evidence type="ECO:0000313" key="2">
    <source>
        <dbReference type="Proteomes" id="UP000214588"/>
    </source>
</evidence>
<dbReference type="Proteomes" id="UP000214588">
    <property type="component" value="Unassembled WGS sequence"/>
</dbReference>
<accession>A0A226BY52</accession>
<proteinExistence type="predicted"/>
<protein>
    <submittedName>
        <fullName evidence="1">Uncharacterized protein</fullName>
    </submittedName>
</protein>
<organism evidence="1 2">
    <name type="scientific">Natranaerobius trueperi</name>
    <dbReference type="NCBI Taxonomy" id="759412"/>
    <lineage>
        <taxon>Bacteria</taxon>
        <taxon>Bacillati</taxon>
        <taxon>Bacillota</taxon>
        <taxon>Clostridia</taxon>
        <taxon>Natranaerobiales</taxon>
        <taxon>Natranaerobiaceae</taxon>
        <taxon>Natranaerobius</taxon>
    </lineage>
</organism>
<sequence>MKDKQTIILKHYHDGKSQRAIHRETEIDRKTVRKYIKEEYYANRAELLNGKNRSEELVQNIVENQNMILATVVK</sequence>
<comment type="caution">
    <text evidence="1">The sequence shown here is derived from an EMBL/GenBank/DDBJ whole genome shotgun (WGS) entry which is preliminary data.</text>
</comment>
<dbReference type="AlphaFoldDB" id="A0A226BY52"/>
<dbReference type="OrthoDB" id="3193769at2"/>
<reference evidence="1 2" key="1">
    <citation type="submission" date="2017-06" db="EMBL/GenBank/DDBJ databases">
        <title>Draft Genome Sequence of Natranaerobius trueperi halophilic, alkalithermophilic bacteria from soda lakes.</title>
        <authorList>
            <person name="Zhao B."/>
        </authorList>
    </citation>
    <scope>NUCLEOTIDE SEQUENCE [LARGE SCALE GENOMIC DNA]</scope>
    <source>
        <strain evidence="1 2">DSM 18760</strain>
    </source>
</reference>
<gene>
    <name evidence="1" type="ORF">CDO51_06120</name>
</gene>
<dbReference type="EMBL" id="NIQC01000010">
    <property type="protein sequence ID" value="OWZ83958.1"/>
    <property type="molecule type" value="Genomic_DNA"/>
</dbReference>
<evidence type="ECO:0000313" key="1">
    <source>
        <dbReference type="EMBL" id="OWZ83958.1"/>
    </source>
</evidence>